<proteinExistence type="predicted"/>
<keyword evidence="3" id="KW-1185">Reference proteome</keyword>
<dbReference type="RefSeq" id="WP_101518025.1">
    <property type="nucleotide sequence ID" value="NZ_PKUS01000010.1"/>
</dbReference>
<dbReference type="OrthoDB" id="6871659at2"/>
<protein>
    <recommendedName>
        <fullName evidence="1">N-acetyltransferase domain-containing protein</fullName>
    </recommendedName>
</protein>
<dbReference type="AlphaFoldDB" id="A0A2N5X3I4"/>
<evidence type="ECO:0000313" key="3">
    <source>
        <dbReference type="Proteomes" id="UP000235005"/>
    </source>
</evidence>
<dbReference type="Proteomes" id="UP000235005">
    <property type="component" value="Unassembled WGS sequence"/>
</dbReference>
<evidence type="ECO:0000259" key="1">
    <source>
        <dbReference type="PROSITE" id="PS51186"/>
    </source>
</evidence>
<organism evidence="2 3">
    <name type="scientific">Pseudohalioglobus lutimaris</name>
    <dbReference type="NCBI Taxonomy" id="1737061"/>
    <lineage>
        <taxon>Bacteria</taxon>
        <taxon>Pseudomonadati</taxon>
        <taxon>Pseudomonadota</taxon>
        <taxon>Gammaproteobacteria</taxon>
        <taxon>Cellvibrionales</taxon>
        <taxon>Halieaceae</taxon>
        <taxon>Pseudohalioglobus</taxon>
    </lineage>
</organism>
<accession>A0A2N5X3I4</accession>
<dbReference type="SUPFAM" id="SSF55729">
    <property type="entry name" value="Acyl-CoA N-acyltransferases (Nat)"/>
    <property type="match status" value="1"/>
</dbReference>
<reference evidence="2 3" key="1">
    <citation type="submission" date="2018-01" db="EMBL/GenBank/DDBJ databases">
        <title>The draft genome sequence of Halioglobus lutimaris HF004.</title>
        <authorList>
            <person name="Du Z.-J."/>
            <person name="Shi M.-J."/>
        </authorList>
    </citation>
    <scope>NUCLEOTIDE SEQUENCE [LARGE SCALE GENOMIC DNA]</scope>
    <source>
        <strain evidence="2 3">HF004</strain>
    </source>
</reference>
<evidence type="ECO:0000313" key="2">
    <source>
        <dbReference type="EMBL" id="PLW69038.1"/>
    </source>
</evidence>
<dbReference type="PROSITE" id="PS51186">
    <property type="entry name" value="GNAT"/>
    <property type="match status" value="1"/>
</dbReference>
<comment type="caution">
    <text evidence="2">The sequence shown here is derived from an EMBL/GenBank/DDBJ whole genome shotgun (WGS) entry which is preliminary data.</text>
</comment>
<dbReference type="GO" id="GO:0016747">
    <property type="term" value="F:acyltransferase activity, transferring groups other than amino-acyl groups"/>
    <property type="evidence" value="ECO:0007669"/>
    <property type="project" value="InterPro"/>
</dbReference>
<dbReference type="EMBL" id="PKUS01000010">
    <property type="protein sequence ID" value="PLW69038.1"/>
    <property type="molecule type" value="Genomic_DNA"/>
</dbReference>
<dbReference type="Gene3D" id="3.40.630.30">
    <property type="match status" value="1"/>
</dbReference>
<dbReference type="InterPro" id="IPR016181">
    <property type="entry name" value="Acyl_CoA_acyltransferase"/>
</dbReference>
<dbReference type="InterPro" id="IPR000182">
    <property type="entry name" value="GNAT_dom"/>
</dbReference>
<dbReference type="Pfam" id="PF00583">
    <property type="entry name" value="Acetyltransf_1"/>
    <property type="match status" value="1"/>
</dbReference>
<sequence length="158" mass="18788">MIGVFPICDTDYDLAFETMRENMIPYHEEYGLPWNQDWIDRNFRRNENYSIFSSTSWIGFLSIEWRDSDLYIHTLQLSKSAQGSVYGARIYEWILEQMNVRGKDKITCKTFRGSSMIDLYTRMGFTEVANENYLVTLEMRINKNRQVGRLYSAPSCRR</sequence>
<name>A0A2N5X3I4_9GAMM</name>
<feature type="domain" description="N-acetyltransferase" evidence="1">
    <location>
        <begin position="2"/>
        <end position="144"/>
    </location>
</feature>
<gene>
    <name evidence="2" type="ORF">C0039_10500</name>
</gene>